<feature type="chain" id="PRO_5047257364" evidence="6">
    <location>
        <begin position="27"/>
        <end position="440"/>
    </location>
</feature>
<dbReference type="Gene3D" id="3.40.190.10">
    <property type="entry name" value="Periplasmic binding protein-like II"/>
    <property type="match status" value="1"/>
</dbReference>
<keyword evidence="4" id="KW-0564">Palmitate</keyword>
<keyword evidence="2 6" id="KW-0732">Signal</keyword>
<dbReference type="Proteomes" id="UP001230426">
    <property type="component" value="Unassembled WGS sequence"/>
</dbReference>
<name>A0ABT9R1A3_9ACTN</name>
<evidence type="ECO:0000256" key="5">
    <source>
        <dbReference type="ARBA" id="ARBA00023288"/>
    </source>
</evidence>
<keyword evidence="3" id="KW-0472">Membrane</keyword>
<evidence type="ECO:0000256" key="1">
    <source>
        <dbReference type="ARBA" id="ARBA00022475"/>
    </source>
</evidence>
<keyword evidence="7" id="KW-0762">Sugar transport</keyword>
<evidence type="ECO:0000256" key="6">
    <source>
        <dbReference type="SAM" id="SignalP"/>
    </source>
</evidence>
<dbReference type="PANTHER" id="PTHR43649">
    <property type="entry name" value="ARABINOSE-BINDING PROTEIN-RELATED"/>
    <property type="match status" value="1"/>
</dbReference>
<evidence type="ECO:0000313" key="8">
    <source>
        <dbReference type="Proteomes" id="UP001230426"/>
    </source>
</evidence>
<evidence type="ECO:0000256" key="2">
    <source>
        <dbReference type="ARBA" id="ARBA00022729"/>
    </source>
</evidence>
<protein>
    <submittedName>
        <fullName evidence="7">Multiple sugar transport system substrate-binding protein</fullName>
    </submittedName>
</protein>
<reference evidence="7 8" key="1">
    <citation type="submission" date="2023-07" db="EMBL/GenBank/DDBJ databases">
        <title>Sequencing the genomes of 1000 actinobacteria strains.</title>
        <authorList>
            <person name="Klenk H.-P."/>
        </authorList>
    </citation>
    <scope>NUCLEOTIDE SEQUENCE [LARGE SCALE GENOMIC DNA]</scope>
    <source>
        <strain evidence="7 8">DSM 44109</strain>
    </source>
</reference>
<keyword evidence="7" id="KW-0813">Transport</keyword>
<organism evidence="7 8">
    <name type="scientific">Streptosporangium brasiliense</name>
    <dbReference type="NCBI Taxonomy" id="47480"/>
    <lineage>
        <taxon>Bacteria</taxon>
        <taxon>Bacillati</taxon>
        <taxon>Actinomycetota</taxon>
        <taxon>Actinomycetes</taxon>
        <taxon>Streptosporangiales</taxon>
        <taxon>Streptosporangiaceae</taxon>
        <taxon>Streptosporangium</taxon>
    </lineage>
</organism>
<evidence type="ECO:0000256" key="3">
    <source>
        <dbReference type="ARBA" id="ARBA00023136"/>
    </source>
</evidence>
<gene>
    <name evidence="7" type="ORF">J2S55_001484</name>
</gene>
<dbReference type="RefSeq" id="WP_306858226.1">
    <property type="nucleotide sequence ID" value="NZ_JAUSRB010000001.1"/>
</dbReference>
<evidence type="ECO:0000313" key="7">
    <source>
        <dbReference type="EMBL" id="MDP9862225.1"/>
    </source>
</evidence>
<dbReference type="PROSITE" id="PS51257">
    <property type="entry name" value="PROKAR_LIPOPROTEIN"/>
    <property type="match status" value="1"/>
</dbReference>
<dbReference type="EMBL" id="JAUSRB010000001">
    <property type="protein sequence ID" value="MDP9862225.1"/>
    <property type="molecule type" value="Genomic_DNA"/>
</dbReference>
<dbReference type="PANTHER" id="PTHR43649:SF33">
    <property type="entry name" value="POLYGALACTURONAN_RHAMNOGALACTURONAN-BINDING PROTEIN YTCQ"/>
    <property type="match status" value="1"/>
</dbReference>
<keyword evidence="8" id="KW-1185">Reference proteome</keyword>
<proteinExistence type="predicted"/>
<feature type="signal peptide" evidence="6">
    <location>
        <begin position="1"/>
        <end position="26"/>
    </location>
</feature>
<accession>A0ABT9R1A3</accession>
<dbReference type="InterPro" id="IPR050490">
    <property type="entry name" value="Bact_solute-bd_prot1"/>
</dbReference>
<dbReference type="SUPFAM" id="SSF53850">
    <property type="entry name" value="Periplasmic binding protein-like II"/>
    <property type="match status" value="1"/>
</dbReference>
<dbReference type="Pfam" id="PF01547">
    <property type="entry name" value="SBP_bac_1"/>
    <property type="match status" value="1"/>
</dbReference>
<evidence type="ECO:0000256" key="4">
    <source>
        <dbReference type="ARBA" id="ARBA00023139"/>
    </source>
</evidence>
<comment type="caution">
    <text evidence="7">The sequence shown here is derived from an EMBL/GenBank/DDBJ whole genome shotgun (WGS) entry which is preliminary data.</text>
</comment>
<dbReference type="InterPro" id="IPR006059">
    <property type="entry name" value="SBP"/>
</dbReference>
<keyword evidence="5" id="KW-0449">Lipoprotein</keyword>
<keyword evidence="1" id="KW-1003">Cell membrane</keyword>
<sequence length="440" mass="46236">MERKTSRATAGLAGLLASVALLTACASGGEADKATSGDAAQAVTEVTFWGWAKGTKEVVDEFNKSHTAIKIKFEEIPSGVAGGYAKFSNAVKAANAPDIMSIEYAQLPDFVNQGAVEDISAEVADVKAKYPANVLSMVELGGKTWALPMDAAPQVFYYRKDLFEKWGIEAPATWEEFRAAAEKVKKADKKARIATFFPDDGPVLAALAWQAGARWFGTEGDAWKVAVDDAAGKKVAEYWQGLVKDGLVHSHGAFSQEWNASLESGETVGYVGASWGAGVMKGNHAGQSGKWAVAPVPHWGTPASGMLGGTSFVAGKGTKKLKAAAEVIKWLTTSEAAWTSRLASGTSSGFPAAPDLVPVAAKSFDTAYYGGQDIYALFAESYKTIQPGWTWGPSMTQVFTSMKDQMGKVPSGGTTLPQALDAAQGATLAELKGRGLNVAG</sequence>